<accession>A0ABY5IQ60</accession>
<dbReference type="SUPFAM" id="SSF53335">
    <property type="entry name" value="S-adenosyl-L-methionine-dependent methyltransferases"/>
    <property type="match status" value="1"/>
</dbReference>
<keyword evidence="1" id="KW-0489">Methyltransferase</keyword>
<sequence>MKNYTVDVTKKWDYENGFYLTCETSRIGKFLNHLEIYKKIVELPGDILEFGVYKGTSIVRLLSFRDLLENESSRKVFGFDIFGKFPENLELESDKQFVHKFEDAGGYGISKNELEFHLDAKGFGNYELIEGDILKTVPEFIEKNKHKKIALLHIDVDVYEPTKMILENLWDKVVVGGIVMLDDYGTVEGETKAVDEFFKDKDITIHKPKYNHIPSYIIKK</sequence>
<dbReference type="GO" id="GO:0008168">
    <property type="term" value="F:methyltransferase activity"/>
    <property type="evidence" value="ECO:0007669"/>
    <property type="project" value="UniProtKB-KW"/>
</dbReference>
<organism evidence="1 2">
    <name type="scientific">Flavobacterium cerinum</name>
    <dbReference type="NCBI Taxonomy" id="2502784"/>
    <lineage>
        <taxon>Bacteria</taxon>
        <taxon>Pseudomonadati</taxon>
        <taxon>Bacteroidota</taxon>
        <taxon>Flavobacteriia</taxon>
        <taxon>Flavobacteriales</taxon>
        <taxon>Flavobacteriaceae</taxon>
        <taxon>Flavobacterium</taxon>
    </lineage>
</organism>
<dbReference type="EMBL" id="CP101751">
    <property type="protein sequence ID" value="UUC44789.1"/>
    <property type="molecule type" value="Genomic_DNA"/>
</dbReference>
<dbReference type="InterPro" id="IPR008884">
    <property type="entry name" value="TylF_MeTrfase"/>
</dbReference>
<name>A0ABY5IQ60_9FLAO</name>
<keyword evidence="2" id="KW-1185">Reference proteome</keyword>
<evidence type="ECO:0000313" key="2">
    <source>
        <dbReference type="Proteomes" id="UP001059844"/>
    </source>
</evidence>
<reference evidence="1" key="1">
    <citation type="submission" date="2022-07" db="EMBL/GenBank/DDBJ databases">
        <title>Isolation, identification, and degradation of a PFOSA degrading strain from sewage treatment plant.</title>
        <authorList>
            <person name="Zhang L."/>
            <person name="Huo Y."/>
        </authorList>
    </citation>
    <scope>NUCLEOTIDE SEQUENCE</scope>
    <source>
        <strain evidence="1">C1</strain>
    </source>
</reference>
<dbReference type="RefSeq" id="WP_256550473.1">
    <property type="nucleotide sequence ID" value="NZ_CP101751.1"/>
</dbReference>
<dbReference type="Pfam" id="PF05711">
    <property type="entry name" value="TylF"/>
    <property type="match status" value="1"/>
</dbReference>
<dbReference type="InterPro" id="IPR029063">
    <property type="entry name" value="SAM-dependent_MTases_sf"/>
</dbReference>
<evidence type="ECO:0000313" key="1">
    <source>
        <dbReference type="EMBL" id="UUC44789.1"/>
    </source>
</evidence>
<dbReference type="GO" id="GO:0032259">
    <property type="term" value="P:methylation"/>
    <property type="evidence" value="ECO:0007669"/>
    <property type="project" value="UniProtKB-KW"/>
</dbReference>
<dbReference type="PANTHER" id="PTHR40036:SF1">
    <property type="entry name" value="MACROCIN O-METHYLTRANSFERASE"/>
    <property type="match status" value="1"/>
</dbReference>
<proteinExistence type="predicted"/>
<keyword evidence="1" id="KW-0808">Transferase</keyword>
<protein>
    <submittedName>
        <fullName evidence="1">TylF/MycF family methyltransferase</fullName>
    </submittedName>
</protein>
<dbReference type="PANTHER" id="PTHR40036">
    <property type="entry name" value="MACROCIN O-METHYLTRANSFERASE"/>
    <property type="match status" value="1"/>
</dbReference>
<gene>
    <name evidence="1" type="ORF">NOX80_14270</name>
</gene>
<dbReference type="Gene3D" id="3.40.50.150">
    <property type="entry name" value="Vaccinia Virus protein VP39"/>
    <property type="match status" value="1"/>
</dbReference>
<dbReference type="Proteomes" id="UP001059844">
    <property type="component" value="Chromosome"/>
</dbReference>